<evidence type="ECO:0000313" key="3">
    <source>
        <dbReference type="Proteomes" id="UP001239418"/>
    </source>
</evidence>
<keyword evidence="1" id="KW-0732">Signal</keyword>
<protein>
    <recommendedName>
        <fullName evidence="4">Lipoprotein</fullName>
    </recommendedName>
</protein>
<organism evidence="2 3">
    <name type="scientific">Pseudomonas cucumis</name>
    <dbReference type="NCBI Taxonomy" id="2954082"/>
    <lineage>
        <taxon>Bacteria</taxon>
        <taxon>Pseudomonadati</taxon>
        <taxon>Pseudomonadota</taxon>
        <taxon>Gammaproteobacteria</taxon>
        <taxon>Pseudomonadales</taxon>
        <taxon>Pseudomonadaceae</taxon>
        <taxon>Pseudomonas</taxon>
    </lineage>
</organism>
<evidence type="ECO:0000313" key="2">
    <source>
        <dbReference type="EMBL" id="WLG87375.1"/>
    </source>
</evidence>
<dbReference type="RefSeq" id="WP_305449514.1">
    <property type="nucleotide sequence ID" value="NZ_CP117453.1"/>
</dbReference>
<reference evidence="2 3" key="1">
    <citation type="submission" date="2023-02" db="EMBL/GenBank/DDBJ databases">
        <title>Evolution of Hrp T3SS in non-pathogenic Pseudomonas fluorescens.</title>
        <authorList>
            <person name="Liao K."/>
            <person name="Wei H."/>
            <person name="Gu Y."/>
        </authorList>
    </citation>
    <scope>NUCLEOTIDE SEQUENCE [LARGE SCALE GENOMIC DNA]</scope>
    <source>
        <strain evidence="2 3">FP1935</strain>
    </source>
</reference>
<gene>
    <name evidence="2" type="ORF">PSH97_12970</name>
</gene>
<name>A0ABY9F3A3_9PSED</name>
<feature type="chain" id="PRO_5046959637" description="Lipoprotein" evidence="1">
    <location>
        <begin position="24"/>
        <end position="48"/>
    </location>
</feature>
<dbReference type="Proteomes" id="UP001239418">
    <property type="component" value="Chromosome"/>
</dbReference>
<keyword evidence="3" id="KW-1185">Reference proteome</keyword>
<accession>A0ABY9F3A3</accession>
<sequence length="48" mass="4878">MNGLLRAAGFSLMAFFASCGVGAQTVHSHAAPAFTAAPADIQADSQRN</sequence>
<proteinExistence type="predicted"/>
<feature type="signal peptide" evidence="1">
    <location>
        <begin position="1"/>
        <end position="23"/>
    </location>
</feature>
<dbReference type="EMBL" id="CP117454">
    <property type="protein sequence ID" value="WLG87375.1"/>
    <property type="molecule type" value="Genomic_DNA"/>
</dbReference>
<dbReference type="PROSITE" id="PS51257">
    <property type="entry name" value="PROKAR_LIPOPROTEIN"/>
    <property type="match status" value="1"/>
</dbReference>
<evidence type="ECO:0000256" key="1">
    <source>
        <dbReference type="SAM" id="SignalP"/>
    </source>
</evidence>
<evidence type="ECO:0008006" key="4">
    <source>
        <dbReference type="Google" id="ProtNLM"/>
    </source>
</evidence>